<sequence length="189" mass="20689">MGARGEVCASPGVATTSQDGCREHYISQNAPLGEVPMPQPSLKLELGLLETWQKLTTGILKPRASSVPPLWSNRPSRGSVTSRTSQCQQLHPPAVCKQTLLLSLLDSGSAQNLVQESVLEASPLAQKIAQPSPCCGKRQERGVCKNHENLKILQQTPVGGIENRKRWPTKSCNRGQVTMRPWTLKRNPH</sequence>
<protein>
    <submittedName>
        <fullName evidence="1">Uncharacterized protein</fullName>
    </submittedName>
</protein>
<keyword evidence="2" id="KW-1185">Reference proteome</keyword>
<dbReference type="EMBL" id="CADEAL010004028">
    <property type="protein sequence ID" value="CAB1449800.1"/>
    <property type="molecule type" value="Genomic_DNA"/>
</dbReference>
<name>A0A9N7VKA5_PLEPL</name>
<comment type="caution">
    <text evidence="1">The sequence shown here is derived from an EMBL/GenBank/DDBJ whole genome shotgun (WGS) entry which is preliminary data.</text>
</comment>
<evidence type="ECO:0000313" key="2">
    <source>
        <dbReference type="Proteomes" id="UP001153269"/>
    </source>
</evidence>
<dbReference type="AlphaFoldDB" id="A0A9N7VKA5"/>
<reference evidence="1" key="1">
    <citation type="submission" date="2020-03" db="EMBL/GenBank/DDBJ databases">
        <authorList>
            <person name="Weist P."/>
        </authorList>
    </citation>
    <scope>NUCLEOTIDE SEQUENCE</scope>
</reference>
<organism evidence="1 2">
    <name type="scientific">Pleuronectes platessa</name>
    <name type="common">European plaice</name>
    <dbReference type="NCBI Taxonomy" id="8262"/>
    <lineage>
        <taxon>Eukaryota</taxon>
        <taxon>Metazoa</taxon>
        <taxon>Chordata</taxon>
        <taxon>Craniata</taxon>
        <taxon>Vertebrata</taxon>
        <taxon>Euteleostomi</taxon>
        <taxon>Actinopterygii</taxon>
        <taxon>Neopterygii</taxon>
        <taxon>Teleostei</taxon>
        <taxon>Neoteleostei</taxon>
        <taxon>Acanthomorphata</taxon>
        <taxon>Carangaria</taxon>
        <taxon>Pleuronectiformes</taxon>
        <taxon>Pleuronectoidei</taxon>
        <taxon>Pleuronectidae</taxon>
        <taxon>Pleuronectes</taxon>
    </lineage>
</organism>
<gene>
    <name evidence="1" type="ORF">PLEPLA_LOCUS37486</name>
</gene>
<accession>A0A9N7VKA5</accession>
<proteinExistence type="predicted"/>
<dbReference type="Proteomes" id="UP001153269">
    <property type="component" value="Unassembled WGS sequence"/>
</dbReference>
<evidence type="ECO:0000313" key="1">
    <source>
        <dbReference type="EMBL" id="CAB1449800.1"/>
    </source>
</evidence>